<dbReference type="VEuPathDB" id="FungiDB:BO78DRAFT_1523"/>
<organism evidence="1 2">
    <name type="scientific">Aspergillus sclerotiicarbonarius (strain CBS 121057 / IBT 28362)</name>
    <dbReference type="NCBI Taxonomy" id="1448318"/>
    <lineage>
        <taxon>Eukaryota</taxon>
        <taxon>Fungi</taxon>
        <taxon>Dikarya</taxon>
        <taxon>Ascomycota</taxon>
        <taxon>Pezizomycotina</taxon>
        <taxon>Eurotiomycetes</taxon>
        <taxon>Eurotiomycetidae</taxon>
        <taxon>Eurotiales</taxon>
        <taxon>Aspergillaceae</taxon>
        <taxon>Aspergillus</taxon>
        <taxon>Aspergillus subgen. Circumdati</taxon>
    </lineage>
</organism>
<dbReference type="AlphaFoldDB" id="A0A319EQ13"/>
<accession>A0A319EQ13</accession>
<sequence length="103" mass="11104">MQQTAAALWTDVSAALGQAWTNVLYAAIKVANTGRTSVGVRLEVGVTRSLSRQLSIPQPDMMTAWLLLSGWLIRKSLANNNFIRRLTVLPGHSGKRLAGQCGA</sequence>
<keyword evidence="2" id="KW-1185">Reference proteome</keyword>
<reference evidence="1 2" key="1">
    <citation type="submission" date="2018-02" db="EMBL/GenBank/DDBJ databases">
        <title>The genomes of Aspergillus section Nigri reveals drivers in fungal speciation.</title>
        <authorList>
            <consortium name="DOE Joint Genome Institute"/>
            <person name="Vesth T.C."/>
            <person name="Nybo J."/>
            <person name="Theobald S."/>
            <person name="Brandl J."/>
            <person name="Frisvad J.C."/>
            <person name="Nielsen K.F."/>
            <person name="Lyhne E.K."/>
            <person name="Kogle M.E."/>
            <person name="Kuo A."/>
            <person name="Riley R."/>
            <person name="Clum A."/>
            <person name="Nolan M."/>
            <person name="Lipzen A."/>
            <person name="Salamov A."/>
            <person name="Henrissat B."/>
            <person name="Wiebenga A."/>
            <person name="De vries R.P."/>
            <person name="Grigoriev I.V."/>
            <person name="Mortensen U.H."/>
            <person name="Andersen M.R."/>
            <person name="Baker S.E."/>
        </authorList>
    </citation>
    <scope>NUCLEOTIDE SEQUENCE [LARGE SCALE GENOMIC DNA]</scope>
    <source>
        <strain evidence="1 2">CBS 121057</strain>
    </source>
</reference>
<name>A0A319EQ13_ASPSB</name>
<evidence type="ECO:0000313" key="1">
    <source>
        <dbReference type="EMBL" id="PYI12312.1"/>
    </source>
</evidence>
<dbReference type="EMBL" id="KZ826315">
    <property type="protein sequence ID" value="PYI12312.1"/>
    <property type="molecule type" value="Genomic_DNA"/>
</dbReference>
<proteinExistence type="predicted"/>
<dbReference type="Proteomes" id="UP000248423">
    <property type="component" value="Unassembled WGS sequence"/>
</dbReference>
<gene>
    <name evidence="1" type="ORF">BO78DRAFT_1523</name>
</gene>
<protein>
    <submittedName>
        <fullName evidence="1">Uncharacterized protein</fullName>
    </submittedName>
</protein>
<evidence type="ECO:0000313" key="2">
    <source>
        <dbReference type="Proteomes" id="UP000248423"/>
    </source>
</evidence>